<evidence type="ECO:0000313" key="3">
    <source>
        <dbReference type="Proteomes" id="UP000014113"/>
    </source>
</evidence>
<name>S0KYP6_9ENTE</name>
<dbReference type="eggNOG" id="COG4200">
    <property type="taxonomic scope" value="Bacteria"/>
</dbReference>
<evidence type="ECO:0000313" key="2">
    <source>
        <dbReference type="EMBL" id="EOW84529.1"/>
    </source>
</evidence>
<dbReference type="EMBL" id="ASWJ01000004">
    <property type="protein sequence ID" value="EOW84529.1"/>
    <property type="molecule type" value="Genomic_DNA"/>
</dbReference>
<dbReference type="OrthoDB" id="9776525at2"/>
<dbReference type="STRING" id="1121865.OMW_00427"/>
<dbReference type="AlphaFoldDB" id="S0KYP6"/>
<comment type="caution">
    <text evidence="2">The sequence shown here is derived from an EMBL/GenBank/DDBJ whole genome shotgun (WGS) entry which is preliminary data.</text>
</comment>
<feature type="transmembrane region" description="Helical" evidence="1">
    <location>
        <begin position="89"/>
        <end position="117"/>
    </location>
</feature>
<reference evidence="2 3" key="1">
    <citation type="submission" date="2013-03" db="EMBL/GenBank/DDBJ databases">
        <title>The Genome Sequence of Enterococcus columbae ATCC_51263 (PacBio/Illumina hybrid assembly).</title>
        <authorList>
            <consortium name="The Broad Institute Genomics Platform"/>
            <consortium name="The Broad Institute Genome Sequencing Center for Infectious Disease"/>
            <person name="Earl A."/>
            <person name="Russ C."/>
            <person name="Gilmore M."/>
            <person name="Surin D."/>
            <person name="Walker B."/>
            <person name="Young S."/>
            <person name="Zeng Q."/>
            <person name="Gargeya S."/>
            <person name="Fitzgerald M."/>
            <person name="Haas B."/>
            <person name="Abouelleil A."/>
            <person name="Allen A.W."/>
            <person name="Alvarado L."/>
            <person name="Arachchi H.M."/>
            <person name="Berlin A.M."/>
            <person name="Chapman S.B."/>
            <person name="Gainer-Dewar J."/>
            <person name="Goldberg J."/>
            <person name="Griggs A."/>
            <person name="Gujja S."/>
            <person name="Hansen M."/>
            <person name="Howarth C."/>
            <person name="Imamovic A."/>
            <person name="Ireland A."/>
            <person name="Larimer J."/>
            <person name="McCowan C."/>
            <person name="Murphy C."/>
            <person name="Pearson M."/>
            <person name="Poon T.W."/>
            <person name="Priest M."/>
            <person name="Roberts A."/>
            <person name="Saif S."/>
            <person name="Shea T."/>
            <person name="Sisk P."/>
            <person name="Sykes S."/>
            <person name="Wortman J."/>
            <person name="Nusbaum C."/>
            <person name="Birren B."/>
        </authorList>
    </citation>
    <scope>NUCLEOTIDE SEQUENCE [LARGE SCALE GENOMIC DNA]</scope>
    <source>
        <strain evidence="2 3">ATCC 51263</strain>
    </source>
</reference>
<keyword evidence="1" id="KW-1133">Transmembrane helix</keyword>
<evidence type="ECO:0000256" key="1">
    <source>
        <dbReference type="SAM" id="Phobius"/>
    </source>
</evidence>
<dbReference type="Pfam" id="PF12730">
    <property type="entry name" value="ABC2_membrane_4"/>
    <property type="match status" value="1"/>
</dbReference>
<feature type="transmembrane region" description="Helical" evidence="1">
    <location>
        <begin position="129"/>
        <end position="147"/>
    </location>
</feature>
<feature type="transmembrane region" description="Helical" evidence="1">
    <location>
        <begin position="222"/>
        <end position="243"/>
    </location>
</feature>
<sequence>MINTNILLSEFLKTKRSATRRIAIASPLCLTLMALVQQGYFSLNLFNWYYVVFLPVTFSLISATAVNIDNKKHGLRAIRSLPISQDKIWSCKLLIVLFYAFLSCLLLSIAVVCVPFIFSLFGINQIKQLSLVSIFSGIIVMFITTMWQIPFCFILSKKLGLIFSVILNLVTSFSGVLLALKPYWLFCPWAWVNRSMISVLGLLPNGLPIEKNLSYTHSYDTFIALVSSVILTTILSVISTKLYTKSEAR</sequence>
<organism evidence="2 3">
    <name type="scientific">Enterococcus columbae DSM 7374 = ATCC 51263</name>
    <dbReference type="NCBI Taxonomy" id="1121865"/>
    <lineage>
        <taxon>Bacteria</taxon>
        <taxon>Bacillati</taxon>
        <taxon>Bacillota</taxon>
        <taxon>Bacilli</taxon>
        <taxon>Lactobacillales</taxon>
        <taxon>Enterococcaceae</taxon>
        <taxon>Enterococcus</taxon>
    </lineage>
</organism>
<keyword evidence="1" id="KW-0812">Transmembrane</keyword>
<dbReference type="CDD" id="cd21807">
    <property type="entry name" value="ABC-2_lan_permease_MutE_EpiE-like"/>
    <property type="match status" value="1"/>
</dbReference>
<dbReference type="PATRIC" id="fig|1121865.3.peg.420"/>
<feature type="transmembrane region" description="Helical" evidence="1">
    <location>
        <begin position="47"/>
        <end position="68"/>
    </location>
</feature>
<feature type="transmembrane region" description="Helical" evidence="1">
    <location>
        <begin position="21"/>
        <end position="41"/>
    </location>
</feature>
<evidence type="ECO:0008006" key="4">
    <source>
        <dbReference type="Google" id="ProtNLM"/>
    </source>
</evidence>
<dbReference type="Proteomes" id="UP000014113">
    <property type="component" value="Unassembled WGS sequence"/>
</dbReference>
<accession>S0KYP6</accession>
<gene>
    <name evidence="2" type="ORF">I568_01025</name>
</gene>
<proteinExistence type="predicted"/>
<dbReference type="InterPro" id="IPR021205">
    <property type="entry name" value="Lanti_perm_SpaE/MutE/EpiE-like"/>
</dbReference>
<keyword evidence="1" id="KW-0472">Membrane</keyword>
<protein>
    <recommendedName>
        <fullName evidence="4">MutE/EpiE family lantibiotic protection ABC transporter permease subunit</fullName>
    </recommendedName>
</protein>
<dbReference type="RefSeq" id="WP_016182591.1">
    <property type="nucleotide sequence ID" value="NZ_JXKI01000039.1"/>
</dbReference>
<feature type="transmembrane region" description="Helical" evidence="1">
    <location>
        <begin position="159"/>
        <end position="180"/>
    </location>
</feature>
<keyword evidence="3" id="KW-1185">Reference proteome</keyword>
<dbReference type="NCBIfam" id="TIGR03732">
    <property type="entry name" value="lanti_perm_MutE"/>
    <property type="match status" value="1"/>
</dbReference>